<keyword evidence="2" id="KW-1185">Reference proteome</keyword>
<evidence type="ECO:0000313" key="2">
    <source>
        <dbReference type="Proteomes" id="UP001217485"/>
    </source>
</evidence>
<evidence type="ECO:0000313" key="1">
    <source>
        <dbReference type="EMBL" id="MDC0683127.1"/>
    </source>
</evidence>
<organism evidence="1 2">
    <name type="scientific">Sorangium atrum</name>
    <dbReference type="NCBI Taxonomy" id="2995308"/>
    <lineage>
        <taxon>Bacteria</taxon>
        <taxon>Pseudomonadati</taxon>
        <taxon>Myxococcota</taxon>
        <taxon>Polyangia</taxon>
        <taxon>Polyangiales</taxon>
        <taxon>Polyangiaceae</taxon>
        <taxon>Sorangium</taxon>
    </lineage>
</organism>
<dbReference type="Proteomes" id="UP001217485">
    <property type="component" value="Unassembled WGS sequence"/>
</dbReference>
<name>A0ABT5C9S0_9BACT</name>
<gene>
    <name evidence="1" type="ORF">POL72_35690</name>
</gene>
<proteinExistence type="predicted"/>
<sequence>MDDSKNMLTWEEATRMAFQRESRVERTPLGVRMACVEQAAVLLESWWRAKNDRQLAASYRWLAGQTLSHVILWKFSEAFSTDKRLGAPFWSKGAVASLQRHGQATTPAWFKSQNMPTDDALVHEHVCERGDLVEWLLDRGVEGLRRDDCCDREMLGTLLSKLCVGCVVTRAEHKCLTKKAVGDSDMTNPWLRYGRAKPSVRVVMHERVADAAGGQPLRTYPSREHLGSWETMFRNMRRSWPDVLTLARDAAAAADEAVQG</sequence>
<accession>A0ABT5C9S0</accession>
<dbReference type="RefSeq" id="WP_272101276.1">
    <property type="nucleotide sequence ID" value="NZ_JAQNDK010000004.1"/>
</dbReference>
<comment type="caution">
    <text evidence="1">The sequence shown here is derived from an EMBL/GenBank/DDBJ whole genome shotgun (WGS) entry which is preliminary data.</text>
</comment>
<protein>
    <submittedName>
        <fullName evidence="1">Uncharacterized protein</fullName>
    </submittedName>
</protein>
<dbReference type="EMBL" id="JAQNDK010000004">
    <property type="protein sequence ID" value="MDC0683127.1"/>
    <property type="molecule type" value="Genomic_DNA"/>
</dbReference>
<reference evidence="1 2" key="1">
    <citation type="submission" date="2023-01" db="EMBL/GenBank/DDBJ databases">
        <title>Minimal conservation of predation-associated metabolite biosynthetic gene clusters underscores biosynthetic potential of Myxococcota including descriptions for ten novel species: Archangium lansinium sp. nov., Myxococcus landrumus sp. nov., Nannocystis bai.</title>
        <authorList>
            <person name="Ahearne A."/>
            <person name="Stevens C."/>
            <person name="Dowd S."/>
        </authorList>
    </citation>
    <scope>NUCLEOTIDE SEQUENCE [LARGE SCALE GENOMIC DNA]</scope>
    <source>
        <strain evidence="1 2">WIWO2</strain>
    </source>
</reference>